<dbReference type="GO" id="GO:0043652">
    <property type="term" value="P:engulfment of apoptotic cell"/>
    <property type="evidence" value="ECO:0007669"/>
    <property type="project" value="TreeGrafter"/>
</dbReference>
<dbReference type="GO" id="GO:0070782">
    <property type="term" value="P:phosphatidylserine exposure on apoptotic cell surface"/>
    <property type="evidence" value="ECO:0007669"/>
    <property type="project" value="TreeGrafter"/>
</dbReference>
<reference evidence="8 9" key="1">
    <citation type="journal article" date="2024" name="BMC Genomics">
        <title>Genome assembly of redclaw crayfish (Cherax quadricarinatus) provides insights into its immune adaptation and hypoxia tolerance.</title>
        <authorList>
            <person name="Liu Z."/>
            <person name="Zheng J."/>
            <person name="Li H."/>
            <person name="Fang K."/>
            <person name="Wang S."/>
            <person name="He J."/>
            <person name="Zhou D."/>
            <person name="Weng S."/>
            <person name="Chi M."/>
            <person name="Gu Z."/>
            <person name="He J."/>
            <person name="Li F."/>
            <person name="Wang M."/>
        </authorList>
    </citation>
    <scope>NUCLEOTIDE SEQUENCE [LARGE SCALE GENOMIC DNA]</scope>
    <source>
        <strain evidence="8">ZL_2023a</strain>
    </source>
</reference>
<dbReference type="Pfam" id="PF09815">
    <property type="entry name" value="XK-related"/>
    <property type="match status" value="1"/>
</dbReference>
<evidence type="ECO:0000256" key="3">
    <source>
        <dbReference type="ARBA" id="ARBA00022475"/>
    </source>
</evidence>
<feature type="transmembrane region" description="Helical" evidence="7">
    <location>
        <begin position="95"/>
        <end position="116"/>
    </location>
</feature>
<name>A0AAW0YGS2_CHEQU</name>
<gene>
    <name evidence="8" type="ORF">OTU49_015073</name>
</gene>
<feature type="transmembrane region" description="Helical" evidence="7">
    <location>
        <begin position="191"/>
        <end position="210"/>
    </location>
</feature>
<feature type="transmembrane region" description="Helical" evidence="7">
    <location>
        <begin position="128"/>
        <end position="147"/>
    </location>
</feature>
<comment type="subcellular location">
    <subcellularLocation>
        <location evidence="1">Cell membrane</location>
        <topology evidence="1">Multi-pass membrane protein</topology>
    </subcellularLocation>
    <subcellularLocation>
        <location evidence="7">Membrane</location>
        <topology evidence="7">Multi-pass membrane protein</topology>
    </subcellularLocation>
</comment>
<dbReference type="PANTHER" id="PTHR16024">
    <property type="entry name" value="XK-RELATED PROTEIN"/>
    <property type="match status" value="1"/>
</dbReference>
<comment type="caution">
    <text evidence="8">The sequence shown here is derived from an EMBL/GenBank/DDBJ whole genome shotgun (WGS) entry which is preliminary data.</text>
</comment>
<keyword evidence="5 7" id="KW-1133">Transmembrane helix</keyword>
<dbReference type="EMBL" id="JARKIK010000007">
    <property type="protein sequence ID" value="KAK8750938.1"/>
    <property type="molecule type" value="Genomic_DNA"/>
</dbReference>
<organism evidence="8 9">
    <name type="scientific">Cherax quadricarinatus</name>
    <name type="common">Australian red claw crayfish</name>
    <dbReference type="NCBI Taxonomy" id="27406"/>
    <lineage>
        <taxon>Eukaryota</taxon>
        <taxon>Metazoa</taxon>
        <taxon>Ecdysozoa</taxon>
        <taxon>Arthropoda</taxon>
        <taxon>Crustacea</taxon>
        <taxon>Multicrustacea</taxon>
        <taxon>Malacostraca</taxon>
        <taxon>Eumalacostraca</taxon>
        <taxon>Eucarida</taxon>
        <taxon>Decapoda</taxon>
        <taxon>Pleocyemata</taxon>
        <taxon>Astacidea</taxon>
        <taxon>Parastacoidea</taxon>
        <taxon>Parastacidae</taxon>
        <taxon>Cherax</taxon>
    </lineage>
</organism>
<evidence type="ECO:0000256" key="6">
    <source>
        <dbReference type="ARBA" id="ARBA00023136"/>
    </source>
</evidence>
<accession>A0AAW0YGS2</accession>
<keyword evidence="9" id="KW-1185">Reference proteome</keyword>
<feature type="transmembrane region" description="Helical" evidence="7">
    <location>
        <begin position="222"/>
        <end position="242"/>
    </location>
</feature>
<evidence type="ECO:0000313" key="9">
    <source>
        <dbReference type="Proteomes" id="UP001445076"/>
    </source>
</evidence>
<evidence type="ECO:0000313" key="8">
    <source>
        <dbReference type="EMBL" id="KAK8750938.1"/>
    </source>
</evidence>
<evidence type="ECO:0000256" key="7">
    <source>
        <dbReference type="RuleBase" id="RU910716"/>
    </source>
</evidence>
<dbReference type="InterPro" id="IPR018629">
    <property type="entry name" value="XK-rel"/>
</dbReference>
<keyword evidence="6 7" id="KW-0472">Membrane</keyword>
<feature type="transmembrane region" description="Helical" evidence="7">
    <location>
        <begin position="254"/>
        <end position="274"/>
    </location>
</feature>
<proteinExistence type="inferred from homology"/>
<keyword evidence="4 7" id="KW-0812">Transmembrane</keyword>
<protein>
    <recommendedName>
        <fullName evidence="7">XK-related protein</fullName>
    </recommendedName>
</protein>
<evidence type="ECO:0000256" key="4">
    <source>
        <dbReference type="ARBA" id="ARBA00022692"/>
    </source>
</evidence>
<evidence type="ECO:0000256" key="1">
    <source>
        <dbReference type="ARBA" id="ARBA00004651"/>
    </source>
</evidence>
<dbReference type="Proteomes" id="UP001445076">
    <property type="component" value="Unassembled WGS sequence"/>
</dbReference>
<evidence type="ECO:0000256" key="5">
    <source>
        <dbReference type="ARBA" id="ARBA00022989"/>
    </source>
</evidence>
<feature type="transmembrane region" description="Helical" evidence="7">
    <location>
        <begin position="159"/>
        <end position="179"/>
    </location>
</feature>
<dbReference type="AlphaFoldDB" id="A0AAW0YGS2"/>
<keyword evidence="3" id="KW-1003">Cell membrane</keyword>
<dbReference type="GO" id="GO:1902742">
    <property type="term" value="P:apoptotic process involved in development"/>
    <property type="evidence" value="ECO:0007669"/>
    <property type="project" value="TreeGrafter"/>
</dbReference>
<evidence type="ECO:0000256" key="2">
    <source>
        <dbReference type="ARBA" id="ARBA00008789"/>
    </source>
</evidence>
<dbReference type="PANTHER" id="PTHR16024:SF6">
    <property type="entry name" value="XK-RELATED PROTEIN"/>
    <property type="match status" value="1"/>
</dbReference>
<comment type="similarity">
    <text evidence="2 7">Belongs to the XK family.</text>
</comment>
<dbReference type="InterPro" id="IPR050895">
    <property type="entry name" value="XK-related_scramblase"/>
</dbReference>
<dbReference type="GO" id="GO:0005886">
    <property type="term" value="C:plasma membrane"/>
    <property type="evidence" value="ECO:0007669"/>
    <property type="project" value="UniProtKB-SubCell"/>
</dbReference>
<sequence>MCRWVVRIILLVFQLGPILRYLDSLYHGIKSQKYFKRGDKKQQQAYYTLMLYEESDAIFLRLFECFMEAAPQVVLQLYILTQHPESDEYGKKWEYVLFLGCVTSLLSLAWGVTAHARGSRFTNLKKNNISILGTFVLFLWHIFSIGARVTALVLFAARFQLYLSVVCVGHWILMIMWLMSRRSLSGVCSRAVGECFLSCVLGAVYIFVFINDKDEPTRKKYVFYYFVCGLENLVMITLFLIFTDPSTWYYISGVVVYFILFVLGLIFMTLYYSLLHPTVPHANHSQKLQKTQVNSQ</sequence>